<dbReference type="InterPro" id="IPR011613">
    <property type="entry name" value="GH15-like"/>
</dbReference>
<organism evidence="5 6">
    <name type="scientific">Shewanella marisflavi</name>
    <dbReference type="NCBI Taxonomy" id="260364"/>
    <lineage>
        <taxon>Bacteria</taxon>
        <taxon>Pseudomonadati</taxon>
        <taxon>Pseudomonadota</taxon>
        <taxon>Gammaproteobacteria</taxon>
        <taxon>Alteromonadales</taxon>
        <taxon>Shewanellaceae</taxon>
        <taxon>Shewanella</taxon>
    </lineage>
</organism>
<dbReference type="PANTHER" id="PTHR31616:SF0">
    <property type="entry name" value="GLUCAN 1,4-ALPHA-GLUCOSIDASE"/>
    <property type="match status" value="1"/>
</dbReference>
<dbReference type="Gene3D" id="1.50.10.10">
    <property type="match status" value="1"/>
</dbReference>
<evidence type="ECO:0000259" key="4">
    <source>
        <dbReference type="Pfam" id="PF09137"/>
    </source>
</evidence>
<dbReference type="Proteomes" id="UP000198233">
    <property type="component" value="Chromosome"/>
</dbReference>
<feature type="chain" id="PRO_5042065926" evidence="2">
    <location>
        <begin position="28"/>
        <end position="831"/>
    </location>
</feature>
<dbReference type="CDD" id="cd07430">
    <property type="entry name" value="GH15_N"/>
    <property type="match status" value="1"/>
</dbReference>
<feature type="domain" description="GH15-like" evidence="3">
    <location>
        <begin position="361"/>
        <end position="808"/>
    </location>
</feature>
<feature type="signal peptide" evidence="2">
    <location>
        <begin position="1"/>
        <end position="27"/>
    </location>
</feature>
<name>A0AAC9XNG4_9GAMM</name>
<evidence type="ECO:0000313" key="6">
    <source>
        <dbReference type="Proteomes" id="UP000198233"/>
    </source>
</evidence>
<dbReference type="Pfam" id="PF00723">
    <property type="entry name" value="Glyco_hydro_15"/>
    <property type="match status" value="1"/>
</dbReference>
<feature type="compositionally biased region" description="Polar residues" evidence="1">
    <location>
        <begin position="700"/>
        <end position="713"/>
    </location>
</feature>
<dbReference type="Pfam" id="PF09137">
    <property type="entry name" value="Glucodextran_N"/>
    <property type="match status" value="1"/>
</dbReference>
<dbReference type="GO" id="GO:0005975">
    <property type="term" value="P:carbohydrate metabolic process"/>
    <property type="evidence" value="ECO:0007669"/>
    <property type="project" value="InterPro"/>
</dbReference>
<dbReference type="InterPro" id="IPR008928">
    <property type="entry name" value="6-hairpin_glycosidase_sf"/>
</dbReference>
<dbReference type="GO" id="GO:0004553">
    <property type="term" value="F:hydrolase activity, hydrolyzing O-glycosyl compounds"/>
    <property type="evidence" value="ECO:0007669"/>
    <property type="project" value="UniProtKB-ARBA"/>
</dbReference>
<dbReference type="InterPro" id="IPR011013">
    <property type="entry name" value="Gal_mutarotase_sf_dom"/>
</dbReference>
<dbReference type="InterPro" id="IPR012341">
    <property type="entry name" value="6hp_glycosidase-like_sf"/>
</dbReference>
<protein>
    <submittedName>
        <fullName evidence="5">Glucan 1,4-alpha-glucosidase</fullName>
    </submittedName>
</protein>
<dbReference type="PANTHER" id="PTHR31616">
    <property type="entry name" value="TREHALASE"/>
    <property type="match status" value="1"/>
</dbReference>
<dbReference type="AlphaFoldDB" id="A0AAC9XNG4"/>
<proteinExistence type="predicted"/>
<dbReference type="SUPFAM" id="SSF74650">
    <property type="entry name" value="Galactose mutarotase-like"/>
    <property type="match status" value="1"/>
</dbReference>
<feature type="region of interest" description="Disordered" evidence="1">
    <location>
        <begin position="691"/>
        <end position="713"/>
    </location>
</feature>
<reference evidence="5 6" key="1">
    <citation type="submission" date="2017-06" db="EMBL/GenBank/DDBJ databases">
        <title>Complete genome sequence of Shewanella marisflavi EP1 associated with anaerobic 2,4-dinitrotoluene reduction and salt tolerance.</title>
        <authorList>
            <person name="Huang J."/>
        </authorList>
    </citation>
    <scope>NUCLEOTIDE SEQUENCE [LARGE SCALE GENOMIC DNA]</scope>
    <source>
        <strain evidence="5 6">EP1</strain>
    </source>
</reference>
<dbReference type="Gene3D" id="2.70.98.10">
    <property type="match status" value="1"/>
</dbReference>
<evidence type="ECO:0000256" key="1">
    <source>
        <dbReference type="SAM" id="MobiDB-lite"/>
    </source>
</evidence>
<evidence type="ECO:0000259" key="3">
    <source>
        <dbReference type="Pfam" id="PF00723"/>
    </source>
</evidence>
<sequence>MTSKPARFTRTLIALSLGTLLSACGGADQPAPKQVAAAASLNIAPGAPGAEPTWAFSGKTGIGTSYEPYVTTEQSAGRYLDTQANPVSRVWFSLAQGVLTETMYGLIHNAQLKEAQFIIAGNGFVDTEKENTITSIDYLHKDDAGRPLSLAYKVVNKDIEGKYQIEKHFFTDPDRDSLVMKVFFTAFEPGITPYLYVNPHIDNSGANDIASVSADGNSLYAYTGNQDSSVLTVRADLPFSQTSVGFVGVSDGLSDLKANGELNNLYSHTSADKQTLGNVAMTAALPTLKVGDAENPSLSTTFVFGFGQDQASSEQTAQKTLDAGYDAVLAAYNGEGDTIGWQDYLQQLSGLEAMTANTADAGKLLYASALVLKAQEDKTHAGALIASLSNPWGDTVSAVKGSTGYKAVWPRDFYQCAMAFLAMGDTQTPKVAFEYLKKVQVSEATPGYEGVPGWFLQKTHVDGQIEWVGVQLDQTAMPIMLGWKLWHAGVLSDQEISQWYQTMLKPAADFLVTGGEVNLDWNHTQIVPLKTQQERWEEQQGYSPSTAAAVIAGLISASDIAKQAQDLAAAERYLATAKEMAAKLDTLMVTQSPMLSASDGTQAPYYLRLAPNGTPDKADKLADNNGRAGLDQRLILDGGFLEMVRYGVKPATDARINATLKLIDNTKLEDNLRVRYEFTAKDGTRFPGFRRYGNDGYGEDTQTGGNYAENGSNTPGQRGRVWPFFTGERAHFELAKAIATDSLDEAKKQQLIDTYVKGMEAFANKGLMLPEQVWDGVGDSTRFNYQLGQGTNSATPLAWTHAEYVKMVRSLTDAKVWDHYPSVTDTLTSHP</sequence>
<dbReference type="EMBL" id="CP022272">
    <property type="protein sequence ID" value="ASJ96880.1"/>
    <property type="molecule type" value="Genomic_DNA"/>
</dbReference>
<dbReference type="GO" id="GO:0030246">
    <property type="term" value="F:carbohydrate binding"/>
    <property type="evidence" value="ECO:0007669"/>
    <property type="project" value="InterPro"/>
</dbReference>
<dbReference type="PROSITE" id="PS51257">
    <property type="entry name" value="PROKAR_LIPOPROTEIN"/>
    <property type="match status" value="1"/>
</dbReference>
<gene>
    <name evidence="5" type="ORF">CFF01_09990</name>
</gene>
<dbReference type="KEGG" id="smav:CFF01_09990"/>
<evidence type="ECO:0000256" key="2">
    <source>
        <dbReference type="SAM" id="SignalP"/>
    </source>
</evidence>
<keyword evidence="2" id="KW-0732">Signal</keyword>
<feature type="domain" description="Glucodextranase N-terminal" evidence="4">
    <location>
        <begin position="44"/>
        <end position="345"/>
    </location>
</feature>
<dbReference type="RefSeq" id="WP_088904697.1">
    <property type="nucleotide sequence ID" value="NZ_CP022272.1"/>
</dbReference>
<accession>A0AAC9XNG4</accession>
<evidence type="ECO:0000313" key="5">
    <source>
        <dbReference type="EMBL" id="ASJ96880.1"/>
    </source>
</evidence>
<dbReference type="SUPFAM" id="SSF48208">
    <property type="entry name" value="Six-hairpin glycosidases"/>
    <property type="match status" value="1"/>
</dbReference>
<dbReference type="GO" id="GO:0016757">
    <property type="term" value="F:glycosyltransferase activity"/>
    <property type="evidence" value="ECO:0007669"/>
    <property type="project" value="UniProtKB-ARBA"/>
</dbReference>
<dbReference type="InterPro" id="IPR014718">
    <property type="entry name" value="GH-type_carb-bd"/>
</dbReference>
<dbReference type="InterPro" id="IPR015220">
    <property type="entry name" value="Glucodextranase_N"/>
</dbReference>